<organism evidence="7 8">
    <name type="scientific">Niallia circulans</name>
    <name type="common">Bacillus circulans</name>
    <dbReference type="NCBI Taxonomy" id="1397"/>
    <lineage>
        <taxon>Bacteria</taxon>
        <taxon>Bacillati</taxon>
        <taxon>Bacillota</taxon>
        <taxon>Bacilli</taxon>
        <taxon>Bacillales</taxon>
        <taxon>Bacillaceae</taxon>
        <taxon>Niallia</taxon>
    </lineage>
</organism>
<keyword evidence="4 6" id="KW-0472">Membrane</keyword>
<dbReference type="AlphaFoldDB" id="A0A0J1IJR1"/>
<dbReference type="NCBIfam" id="TIGR01593">
    <property type="entry name" value="holin_tox_secr"/>
    <property type="match status" value="1"/>
</dbReference>
<evidence type="ECO:0000256" key="1">
    <source>
        <dbReference type="ARBA" id="ARBA00004141"/>
    </source>
</evidence>
<evidence type="ECO:0000256" key="2">
    <source>
        <dbReference type="ARBA" id="ARBA00022692"/>
    </source>
</evidence>
<accession>A0A0J1IJR1</accession>
<evidence type="ECO:0000256" key="4">
    <source>
        <dbReference type="ARBA" id="ARBA00023136"/>
    </source>
</evidence>
<evidence type="ECO:0000256" key="6">
    <source>
        <dbReference type="SAM" id="Phobius"/>
    </source>
</evidence>
<keyword evidence="2 6" id="KW-0812">Transmembrane</keyword>
<dbReference type="EMBL" id="LDPH01000010">
    <property type="protein sequence ID" value="KLV26208.1"/>
    <property type="molecule type" value="Genomic_DNA"/>
</dbReference>
<comment type="similarity">
    <text evidence="5">Belongs to the bacteriophage holin family. Cp-1 holin subfamily.</text>
</comment>
<keyword evidence="8" id="KW-1185">Reference proteome</keyword>
<dbReference type="OrthoDB" id="88184at2"/>
<comment type="subcellular location">
    <subcellularLocation>
        <location evidence="1">Membrane</location>
        <topology evidence="1">Multi-pass membrane protein</topology>
    </subcellularLocation>
</comment>
<dbReference type="Pfam" id="PF05105">
    <property type="entry name" value="Phage_holin_4_1"/>
    <property type="match status" value="1"/>
</dbReference>
<proteinExistence type="inferred from homology"/>
<evidence type="ECO:0000256" key="3">
    <source>
        <dbReference type="ARBA" id="ARBA00022989"/>
    </source>
</evidence>
<dbReference type="PATRIC" id="fig|1397.4.peg.645"/>
<evidence type="ECO:0000313" key="8">
    <source>
        <dbReference type="Proteomes" id="UP000036045"/>
    </source>
</evidence>
<feature type="transmembrane region" description="Helical" evidence="6">
    <location>
        <begin position="7"/>
        <end position="23"/>
    </location>
</feature>
<dbReference type="RefSeq" id="WP_047942511.1">
    <property type="nucleotide sequence ID" value="NZ_LDPH01000010.1"/>
</dbReference>
<comment type="caution">
    <text evidence="7">The sequence shown here is derived from an EMBL/GenBank/DDBJ whole genome shotgun (WGS) entry which is preliminary data.</text>
</comment>
<gene>
    <name evidence="7" type="ORF">ABW02_12685</name>
</gene>
<feature type="transmembrane region" description="Helical" evidence="6">
    <location>
        <begin position="29"/>
        <end position="50"/>
    </location>
</feature>
<protein>
    <submittedName>
        <fullName evidence="7">Holin</fullName>
    </submittedName>
</protein>
<dbReference type="InterPro" id="IPR006480">
    <property type="entry name" value="Phage_holin_4_1"/>
</dbReference>
<sequence length="132" mass="14267">MERLDVFLKLLVTAFGGITGYLFGGWSPLVGILLTFIIIDYATGLIAAGYNGQLSSKTGFRGIAKKVMIFFIVAVAHLSDKAIGTDSMLMQAVIWFYLANEVISIIENAGKIGVGVPDQIKNLVEVLRNKGK</sequence>
<evidence type="ECO:0000313" key="7">
    <source>
        <dbReference type="EMBL" id="KLV26208.1"/>
    </source>
</evidence>
<dbReference type="Proteomes" id="UP000036045">
    <property type="component" value="Unassembled WGS sequence"/>
</dbReference>
<reference evidence="7 8" key="1">
    <citation type="submission" date="2015-05" db="EMBL/GenBank/DDBJ databases">
        <title>Whole genome sequence and identification of bacterial endophytes from Costus igneus.</title>
        <authorList>
            <person name="Lee Y.P."/>
            <person name="Gan H.M."/>
            <person name="Eng W."/>
            <person name="Wheatley M.S."/>
            <person name="Caraballo A."/>
            <person name="Polter S."/>
            <person name="Savka M.A."/>
            <person name="Hudson A.O."/>
        </authorList>
    </citation>
    <scope>NUCLEOTIDE SEQUENCE [LARGE SCALE GENOMIC DNA]</scope>
    <source>
        <strain evidence="7 8">RIT379</strain>
    </source>
</reference>
<name>A0A0J1IJR1_NIACI</name>
<evidence type="ECO:0000256" key="5">
    <source>
        <dbReference type="ARBA" id="ARBA00023600"/>
    </source>
</evidence>
<dbReference type="GO" id="GO:0016020">
    <property type="term" value="C:membrane"/>
    <property type="evidence" value="ECO:0007669"/>
    <property type="project" value="UniProtKB-SubCell"/>
</dbReference>
<keyword evidence="3 6" id="KW-1133">Transmembrane helix</keyword>